<dbReference type="GO" id="GO:0098552">
    <property type="term" value="C:side of membrane"/>
    <property type="evidence" value="ECO:0007669"/>
    <property type="project" value="UniProtKB-KW"/>
</dbReference>
<evidence type="ECO:0000256" key="8">
    <source>
        <dbReference type="ARBA" id="ARBA00023121"/>
    </source>
</evidence>
<evidence type="ECO:0000256" key="2">
    <source>
        <dbReference type="ARBA" id="ARBA00004609"/>
    </source>
</evidence>
<feature type="transmembrane region" description="Helical" evidence="13">
    <location>
        <begin position="166"/>
        <end position="190"/>
    </location>
</feature>
<evidence type="ECO:0000313" key="16">
    <source>
        <dbReference type="EMBL" id="KAF3431039.1"/>
    </source>
</evidence>
<evidence type="ECO:0000256" key="14">
    <source>
        <dbReference type="SAM" id="SignalP"/>
    </source>
</evidence>
<keyword evidence="4" id="KW-0813">Transport</keyword>
<dbReference type="Pfam" id="PF14368">
    <property type="entry name" value="LTP_2"/>
    <property type="match status" value="1"/>
</dbReference>
<keyword evidence="8" id="KW-0446">Lipid-binding</keyword>
<dbReference type="SUPFAM" id="SSF47699">
    <property type="entry name" value="Bifunctional inhibitor/lipid-transfer protein/seed storage 2S albumin"/>
    <property type="match status" value="1"/>
</dbReference>
<evidence type="ECO:0000256" key="7">
    <source>
        <dbReference type="ARBA" id="ARBA00022729"/>
    </source>
</evidence>
<dbReference type="InterPro" id="IPR043325">
    <property type="entry name" value="LTSS"/>
</dbReference>
<comment type="similarity">
    <text evidence="3">Belongs to the plant LTP family.</text>
</comment>
<evidence type="ECO:0000256" key="13">
    <source>
        <dbReference type="SAM" id="Phobius"/>
    </source>
</evidence>
<dbReference type="OrthoDB" id="1882492at2759"/>
<keyword evidence="13" id="KW-0812">Transmembrane</keyword>
<keyword evidence="10" id="KW-0325">Glycoprotein</keyword>
<reference evidence="16" key="1">
    <citation type="submission" date="2020-03" db="EMBL/GenBank/DDBJ databases">
        <title>A high-quality chromosome-level genome assembly of a woody plant with both climbing and erect habits, Rhamnella rubrinervis.</title>
        <authorList>
            <person name="Lu Z."/>
            <person name="Yang Y."/>
            <person name="Zhu X."/>
            <person name="Sun Y."/>
        </authorList>
    </citation>
    <scope>NUCLEOTIDE SEQUENCE</scope>
    <source>
        <strain evidence="16">BYM</strain>
        <tissue evidence="16">Leaf</tissue>
    </source>
</reference>
<keyword evidence="7 14" id="KW-0732">Signal</keyword>
<feature type="compositionally biased region" description="Low complexity" evidence="12">
    <location>
        <begin position="134"/>
        <end position="152"/>
    </location>
</feature>
<keyword evidence="11" id="KW-0449">Lipoprotein</keyword>
<dbReference type="GO" id="GO:0005886">
    <property type="term" value="C:plasma membrane"/>
    <property type="evidence" value="ECO:0007669"/>
    <property type="project" value="UniProtKB-SubCell"/>
</dbReference>
<evidence type="ECO:0000256" key="11">
    <source>
        <dbReference type="ARBA" id="ARBA00023288"/>
    </source>
</evidence>
<dbReference type="GO" id="GO:0008289">
    <property type="term" value="F:lipid binding"/>
    <property type="evidence" value="ECO:0007669"/>
    <property type="project" value="UniProtKB-KW"/>
</dbReference>
<dbReference type="SMART" id="SM00499">
    <property type="entry name" value="AAI"/>
    <property type="match status" value="1"/>
</dbReference>
<dbReference type="AlphaFoldDB" id="A0A8K0DMS4"/>
<keyword evidence="13" id="KW-1133">Transmembrane helix</keyword>
<dbReference type="Proteomes" id="UP000796880">
    <property type="component" value="Unassembled WGS sequence"/>
</dbReference>
<feature type="region of interest" description="Disordered" evidence="12">
    <location>
        <begin position="134"/>
        <end position="156"/>
    </location>
</feature>
<sequence>MVRVLLWSMLFLWGWVGTSMGAGMEEKCGADFTKVVVCLSYATGKATTPTKDCCDTVKGIKDSDPECLCYIMQQTHKGNEQIKNMGIQEAKLFQLPSACSLKNASLSDCPKLLGLSPSSPDAAIFTNASTAATPAVPASTTTPGSGSTTSSPEKAANFGTKLGPHLAGALIAVAMAIAFVALPSGSAMFASN</sequence>
<comment type="caution">
    <text evidence="16">The sequence shown here is derived from an EMBL/GenBank/DDBJ whole genome shotgun (WGS) entry which is preliminary data.</text>
</comment>
<protein>
    <recommendedName>
        <fullName evidence="15">Bifunctional inhibitor/plant lipid transfer protein/seed storage helical domain-containing protein</fullName>
    </recommendedName>
</protein>
<evidence type="ECO:0000256" key="6">
    <source>
        <dbReference type="ARBA" id="ARBA00022622"/>
    </source>
</evidence>
<dbReference type="InterPro" id="IPR036312">
    <property type="entry name" value="Bifun_inhib/LTP/seed_sf"/>
</dbReference>
<keyword evidence="9" id="KW-1015">Disulfide bond</keyword>
<dbReference type="CDD" id="cd00010">
    <property type="entry name" value="AAI_LTSS"/>
    <property type="match status" value="1"/>
</dbReference>
<feature type="signal peptide" evidence="14">
    <location>
        <begin position="1"/>
        <end position="21"/>
    </location>
</feature>
<proteinExistence type="inferred from homology"/>
<evidence type="ECO:0000256" key="5">
    <source>
        <dbReference type="ARBA" id="ARBA00022475"/>
    </source>
</evidence>
<organism evidence="16 17">
    <name type="scientific">Rhamnella rubrinervis</name>
    <dbReference type="NCBI Taxonomy" id="2594499"/>
    <lineage>
        <taxon>Eukaryota</taxon>
        <taxon>Viridiplantae</taxon>
        <taxon>Streptophyta</taxon>
        <taxon>Embryophyta</taxon>
        <taxon>Tracheophyta</taxon>
        <taxon>Spermatophyta</taxon>
        <taxon>Magnoliopsida</taxon>
        <taxon>eudicotyledons</taxon>
        <taxon>Gunneridae</taxon>
        <taxon>Pentapetalae</taxon>
        <taxon>rosids</taxon>
        <taxon>fabids</taxon>
        <taxon>Rosales</taxon>
        <taxon>Rhamnaceae</taxon>
        <taxon>rhamnoid group</taxon>
        <taxon>Rhamneae</taxon>
        <taxon>Rhamnella</taxon>
    </lineage>
</organism>
<keyword evidence="5" id="KW-1003">Cell membrane</keyword>
<dbReference type="Gene3D" id="1.10.110.10">
    <property type="entry name" value="Plant lipid-transfer and hydrophobic proteins"/>
    <property type="match status" value="1"/>
</dbReference>
<name>A0A8K0DMS4_9ROSA</name>
<comment type="function">
    <text evidence="1">Plant non-specific lipid-transfer proteins transfer phospholipids as well as galactolipids across membranes. May play a role in wax or cutin deposition in the cell walls of expanding epidermal cells and certain secretory tissues.</text>
</comment>
<evidence type="ECO:0000256" key="1">
    <source>
        <dbReference type="ARBA" id="ARBA00003211"/>
    </source>
</evidence>
<keyword evidence="17" id="KW-1185">Reference proteome</keyword>
<dbReference type="PANTHER" id="PTHR33044">
    <property type="entry name" value="BIFUNCTIONAL INHIBITOR/LIPID-TRANSFER PROTEIN/SEED STORAGE 2S ALBUMIN SUPERFAMILY PROTEIN-RELATED"/>
    <property type="match status" value="1"/>
</dbReference>
<feature type="domain" description="Bifunctional inhibitor/plant lipid transfer protein/seed storage helical" evidence="15">
    <location>
        <begin position="28"/>
        <end position="109"/>
    </location>
</feature>
<keyword evidence="13" id="KW-0472">Membrane</keyword>
<keyword evidence="6" id="KW-0336">GPI-anchor</keyword>
<evidence type="ECO:0000256" key="10">
    <source>
        <dbReference type="ARBA" id="ARBA00023180"/>
    </source>
</evidence>
<dbReference type="InterPro" id="IPR016140">
    <property type="entry name" value="Bifunc_inhib/LTP/seed_store"/>
</dbReference>
<comment type="subcellular location">
    <subcellularLocation>
        <location evidence="2">Cell membrane</location>
        <topology evidence="2">Lipid-anchor</topology>
        <topology evidence="2">GPI-anchor</topology>
    </subcellularLocation>
</comment>
<evidence type="ECO:0000259" key="15">
    <source>
        <dbReference type="SMART" id="SM00499"/>
    </source>
</evidence>
<feature type="chain" id="PRO_5035451657" description="Bifunctional inhibitor/plant lipid transfer protein/seed storage helical domain-containing protein" evidence="14">
    <location>
        <begin position="22"/>
        <end position="192"/>
    </location>
</feature>
<evidence type="ECO:0000256" key="3">
    <source>
        <dbReference type="ARBA" id="ARBA00009748"/>
    </source>
</evidence>
<evidence type="ECO:0000256" key="4">
    <source>
        <dbReference type="ARBA" id="ARBA00022448"/>
    </source>
</evidence>
<dbReference type="EMBL" id="VOIH02000012">
    <property type="protein sequence ID" value="KAF3431039.1"/>
    <property type="molecule type" value="Genomic_DNA"/>
</dbReference>
<evidence type="ECO:0000256" key="12">
    <source>
        <dbReference type="SAM" id="MobiDB-lite"/>
    </source>
</evidence>
<gene>
    <name evidence="16" type="ORF">FNV43_RR25769</name>
</gene>
<evidence type="ECO:0000256" key="9">
    <source>
        <dbReference type="ARBA" id="ARBA00023157"/>
    </source>
</evidence>
<evidence type="ECO:0000313" key="17">
    <source>
        <dbReference type="Proteomes" id="UP000796880"/>
    </source>
</evidence>
<accession>A0A8K0DMS4</accession>